<feature type="transmembrane region" description="Helical" evidence="8">
    <location>
        <begin position="201"/>
        <end position="223"/>
    </location>
</feature>
<evidence type="ECO:0000256" key="4">
    <source>
        <dbReference type="ARBA" id="ARBA00022692"/>
    </source>
</evidence>
<keyword evidence="3" id="KW-1003">Cell membrane</keyword>
<evidence type="ECO:0000256" key="6">
    <source>
        <dbReference type="ARBA" id="ARBA00023136"/>
    </source>
</evidence>
<evidence type="ECO:0000313" key="10">
    <source>
        <dbReference type="EMBL" id="CAB4346764.1"/>
    </source>
</evidence>
<comment type="subcellular location">
    <subcellularLocation>
        <location evidence="1">Cell membrane</location>
        <topology evidence="1">Multi-pass membrane protein</topology>
    </subcellularLocation>
</comment>
<comment type="similarity">
    <text evidence="2">Belongs to the resistance-nodulation-cell division (RND) (TC 2.A.6) family. MmpL subfamily.</text>
</comment>
<feature type="transmembrane region" description="Helical" evidence="8">
    <location>
        <begin position="539"/>
        <end position="560"/>
    </location>
</feature>
<keyword evidence="4 8" id="KW-0812">Transmembrane</keyword>
<organism evidence="10">
    <name type="scientific">freshwater metagenome</name>
    <dbReference type="NCBI Taxonomy" id="449393"/>
    <lineage>
        <taxon>unclassified sequences</taxon>
        <taxon>metagenomes</taxon>
        <taxon>ecological metagenomes</taxon>
    </lineage>
</organism>
<feature type="transmembrane region" description="Helical" evidence="8">
    <location>
        <begin position="572"/>
        <end position="592"/>
    </location>
</feature>
<dbReference type="InterPro" id="IPR050545">
    <property type="entry name" value="Mycobact_MmpL"/>
</dbReference>
<dbReference type="EMBL" id="CAESAO010000167">
    <property type="protein sequence ID" value="CAB4346764.1"/>
    <property type="molecule type" value="Genomic_DNA"/>
</dbReference>
<feature type="transmembrane region" description="Helical" evidence="8">
    <location>
        <begin position="174"/>
        <end position="194"/>
    </location>
</feature>
<evidence type="ECO:0000256" key="3">
    <source>
        <dbReference type="ARBA" id="ARBA00022475"/>
    </source>
</evidence>
<evidence type="ECO:0000256" key="8">
    <source>
        <dbReference type="SAM" id="Phobius"/>
    </source>
</evidence>
<sequence>MKRILAIPAGRRAKWVVVAFWVGMLVVFSALQFPTKFEDVQKNDSASFLPASAESTKALAAVKTIKGEETVAIVTVYRRASGLTTADRARILQNRNELNALKLPGTTPFGRPIPSKNGQAALLVANITTNGDAKTILDPVNEVRSVVNNPGGGLEAKVTGSAGFSADAIKIFEGINGTLLLAAIILVFVLLALIYRSPLFLWIPLVTVIFAEFASRSIGYLLAEAGVTINGQSSSIMSILVLGAGTDYALLLVARYREELRQHDDKHLAVANATVAAGPAIIASAVTVMLALFCLTLAEVNGTAGLGPLGALGVGIAMLAMLTLLPALLAITGRRAFWPFIPRVGDEGADAAHGKWRRWGEWISKRPRMIWIFTALLLVVMSFGLLNFSTGLTQGNSFRGEVESVQGQEMLATSFPAGENAPTDIVVPDKSKAKAVAAAVAAVPGVVRVAPAGAGPPGVQLAATLKYSPYATEAYAVIPNIRTAAKQAGGQDVLVGGPTAIERDLREASTRDTKLIIPIVLLVVLLVLIVLLRAFAAPVLLILTVILSFAASLGVSAIVYDVVFGFPGSDPGLPLFTFVFLVALGIDYNIFLMARVREETLKYGTERGMIRGLAVTGGVITSAGVVLAGTFAILGTLPLVFLTELGFAIAFGVLLDTFIVRSTLVPALVLDIGKKVWWPSRMAHEGEPGEHVPEAEPDVEPDAAAPTA</sequence>
<keyword evidence="5 8" id="KW-1133">Transmembrane helix</keyword>
<gene>
    <name evidence="10" type="ORF">UFOPK3522_01471</name>
</gene>
<feature type="transmembrane region" description="Helical" evidence="8">
    <location>
        <begin position="12"/>
        <end position="33"/>
    </location>
</feature>
<reference evidence="10" key="1">
    <citation type="submission" date="2020-05" db="EMBL/GenBank/DDBJ databases">
        <authorList>
            <person name="Chiriac C."/>
            <person name="Salcher M."/>
            <person name="Ghai R."/>
            <person name="Kavagutti S V."/>
        </authorList>
    </citation>
    <scope>NUCLEOTIDE SEQUENCE</scope>
</reference>
<evidence type="ECO:0000256" key="1">
    <source>
        <dbReference type="ARBA" id="ARBA00004651"/>
    </source>
</evidence>
<feature type="transmembrane region" description="Helical" evidence="8">
    <location>
        <begin position="310"/>
        <end position="331"/>
    </location>
</feature>
<feature type="transmembrane region" description="Helical" evidence="8">
    <location>
        <begin position="235"/>
        <end position="254"/>
    </location>
</feature>
<evidence type="ECO:0000259" key="9">
    <source>
        <dbReference type="PROSITE" id="PS50156"/>
    </source>
</evidence>
<feature type="transmembrane region" description="Helical" evidence="8">
    <location>
        <begin position="369"/>
        <end position="388"/>
    </location>
</feature>
<dbReference type="AlphaFoldDB" id="A0A6J5ZVS9"/>
<evidence type="ECO:0000256" key="5">
    <source>
        <dbReference type="ARBA" id="ARBA00022989"/>
    </source>
</evidence>
<protein>
    <submittedName>
        <fullName evidence="10">Unannotated protein</fullName>
    </submittedName>
</protein>
<evidence type="ECO:0000256" key="7">
    <source>
        <dbReference type="SAM" id="MobiDB-lite"/>
    </source>
</evidence>
<feature type="transmembrane region" description="Helical" evidence="8">
    <location>
        <begin position="613"/>
        <end position="641"/>
    </location>
</feature>
<dbReference type="PANTHER" id="PTHR33406:SF6">
    <property type="entry name" value="MEMBRANE PROTEIN YDGH-RELATED"/>
    <property type="match status" value="1"/>
</dbReference>
<dbReference type="Pfam" id="PF03176">
    <property type="entry name" value="MMPL"/>
    <property type="match status" value="2"/>
</dbReference>
<dbReference type="PANTHER" id="PTHR33406">
    <property type="entry name" value="MEMBRANE PROTEIN MJ1562-RELATED"/>
    <property type="match status" value="1"/>
</dbReference>
<dbReference type="PROSITE" id="PS50156">
    <property type="entry name" value="SSD"/>
    <property type="match status" value="2"/>
</dbReference>
<proteinExistence type="inferred from homology"/>
<accession>A0A6J5ZVS9</accession>
<feature type="transmembrane region" description="Helical" evidence="8">
    <location>
        <begin position="275"/>
        <end position="298"/>
    </location>
</feature>
<feature type="transmembrane region" description="Helical" evidence="8">
    <location>
        <begin position="515"/>
        <end position="532"/>
    </location>
</feature>
<name>A0A6J5ZVS9_9ZZZZ</name>
<dbReference type="GO" id="GO:0005886">
    <property type="term" value="C:plasma membrane"/>
    <property type="evidence" value="ECO:0007669"/>
    <property type="project" value="UniProtKB-SubCell"/>
</dbReference>
<feature type="domain" description="SSD" evidence="9">
    <location>
        <begin position="226"/>
        <end position="331"/>
    </location>
</feature>
<feature type="domain" description="SSD" evidence="9">
    <location>
        <begin position="542"/>
        <end position="670"/>
    </location>
</feature>
<feature type="transmembrane region" description="Helical" evidence="8">
    <location>
        <begin position="647"/>
        <end position="672"/>
    </location>
</feature>
<dbReference type="Gene3D" id="1.20.1640.10">
    <property type="entry name" value="Multidrug efflux transporter AcrB transmembrane domain"/>
    <property type="match status" value="2"/>
</dbReference>
<evidence type="ECO:0000256" key="2">
    <source>
        <dbReference type="ARBA" id="ARBA00010157"/>
    </source>
</evidence>
<feature type="region of interest" description="Disordered" evidence="7">
    <location>
        <begin position="686"/>
        <end position="708"/>
    </location>
</feature>
<keyword evidence="6 8" id="KW-0472">Membrane</keyword>
<dbReference type="InterPro" id="IPR000731">
    <property type="entry name" value="SSD"/>
</dbReference>
<dbReference type="InterPro" id="IPR004869">
    <property type="entry name" value="MMPL_dom"/>
</dbReference>
<dbReference type="SUPFAM" id="SSF82866">
    <property type="entry name" value="Multidrug efflux transporter AcrB transmembrane domain"/>
    <property type="match status" value="2"/>
</dbReference>